<dbReference type="Pfam" id="PF04264">
    <property type="entry name" value="YceI"/>
    <property type="match status" value="1"/>
</dbReference>
<dbReference type="SUPFAM" id="SSF101874">
    <property type="entry name" value="YceI-like"/>
    <property type="match status" value="1"/>
</dbReference>
<dbReference type="EMBL" id="FOMX01000029">
    <property type="protein sequence ID" value="SFF11152.1"/>
    <property type="molecule type" value="Genomic_DNA"/>
</dbReference>
<protein>
    <submittedName>
        <fullName evidence="2">YceI-like domain-containing protein</fullName>
    </submittedName>
</protein>
<accession>A0A1I2G0V3</accession>
<dbReference type="RefSeq" id="WP_100793368.1">
    <property type="nucleotide sequence ID" value="NZ_FOMX01000029.1"/>
</dbReference>
<dbReference type="AlphaFoldDB" id="A0A1I2G0V3"/>
<dbReference type="InterPro" id="IPR036761">
    <property type="entry name" value="TTHA0802/YceI-like_sf"/>
</dbReference>
<name>A0A1I2G0V3_9BACT</name>
<dbReference type="Proteomes" id="UP000199400">
    <property type="component" value="Unassembled WGS sequence"/>
</dbReference>
<evidence type="ECO:0000313" key="2">
    <source>
        <dbReference type="EMBL" id="SFF11152.1"/>
    </source>
</evidence>
<evidence type="ECO:0000313" key="3">
    <source>
        <dbReference type="Proteomes" id="UP000199400"/>
    </source>
</evidence>
<proteinExistence type="predicted"/>
<evidence type="ECO:0000259" key="1">
    <source>
        <dbReference type="SMART" id="SM00867"/>
    </source>
</evidence>
<sequence length="184" mass="19566">MTTQDKGKIHVFTFKDGLLARLAHDLRLTLGRFEIRREGTALSGRFWPATLTVDGVVGKDGRVDADGLSAGDKAKIQRNITDEILLTAQHPEVTFTGALTPGGIVDGRLVMLGKTAPVRAPVRVEGDRLRAQITLVPSQWGIAPYKALAGAIKLQDRVVVALDLPADPAAGGEATPDPCTWAAP</sequence>
<dbReference type="SMART" id="SM00867">
    <property type="entry name" value="YceI"/>
    <property type="match status" value="1"/>
</dbReference>
<dbReference type="InterPro" id="IPR007372">
    <property type="entry name" value="Lipid/polyisoprenoid-bd_YceI"/>
</dbReference>
<organism evidence="2 3">
    <name type="scientific">Nannocystis exedens</name>
    <dbReference type="NCBI Taxonomy" id="54"/>
    <lineage>
        <taxon>Bacteria</taxon>
        <taxon>Pseudomonadati</taxon>
        <taxon>Myxococcota</taxon>
        <taxon>Polyangia</taxon>
        <taxon>Nannocystales</taxon>
        <taxon>Nannocystaceae</taxon>
        <taxon>Nannocystis</taxon>
    </lineage>
</organism>
<reference evidence="3" key="1">
    <citation type="submission" date="2016-10" db="EMBL/GenBank/DDBJ databases">
        <authorList>
            <person name="Varghese N."/>
            <person name="Submissions S."/>
        </authorList>
    </citation>
    <scope>NUCLEOTIDE SEQUENCE [LARGE SCALE GENOMIC DNA]</scope>
    <source>
        <strain evidence="3">ATCC 25963</strain>
    </source>
</reference>
<keyword evidence="3" id="KW-1185">Reference proteome</keyword>
<feature type="domain" description="Lipid/polyisoprenoid-binding YceI-like" evidence="1">
    <location>
        <begin position="27"/>
        <end position="167"/>
    </location>
</feature>
<gene>
    <name evidence="2" type="ORF">SAMN02745121_06996</name>
</gene>
<dbReference type="Gene3D" id="2.40.128.110">
    <property type="entry name" value="Lipid/polyisoprenoid-binding, YceI-like"/>
    <property type="match status" value="1"/>
</dbReference>